<keyword evidence="1" id="KW-0378">Hydrolase</keyword>
<dbReference type="STRING" id="1314790.A0A1Y1YJ48"/>
<proteinExistence type="inferred from homology"/>
<evidence type="ECO:0000259" key="2">
    <source>
        <dbReference type="PROSITE" id="PS00125"/>
    </source>
</evidence>
<dbReference type="InterPro" id="IPR029052">
    <property type="entry name" value="Metallo-depent_PP-like"/>
</dbReference>
<dbReference type="Proteomes" id="UP000193498">
    <property type="component" value="Unassembled WGS sequence"/>
</dbReference>
<dbReference type="Pfam" id="PF00149">
    <property type="entry name" value="Metallophos"/>
    <property type="match status" value="1"/>
</dbReference>
<dbReference type="InterPro" id="IPR004843">
    <property type="entry name" value="Calcineurin-like_PHP"/>
</dbReference>
<keyword evidence="4" id="KW-1185">Reference proteome</keyword>
<dbReference type="AlphaFoldDB" id="A0A1Y1YJ48"/>
<dbReference type="SMART" id="SM00156">
    <property type="entry name" value="PP2Ac"/>
    <property type="match status" value="1"/>
</dbReference>
<dbReference type="GO" id="GO:0004722">
    <property type="term" value="F:protein serine/threonine phosphatase activity"/>
    <property type="evidence" value="ECO:0007669"/>
    <property type="project" value="UniProtKB-EC"/>
</dbReference>
<dbReference type="Gene3D" id="3.60.21.10">
    <property type="match status" value="1"/>
</dbReference>
<dbReference type="EMBL" id="MCFE01000124">
    <property type="protein sequence ID" value="ORX97883.1"/>
    <property type="molecule type" value="Genomic_DNA"/>
</dbReference>
<feature type="domain" description="Serine/threonine specific protein phosphatases" evidence="2">
    <location>
        <begin position="99"/>
        <end position="104"/>
    </location>
</feature>
<dbReference type="SUPFAM" id="SSF56300">
    <property type="entry name" value="Metallo-dependent phosphatases"/>
    <property type="match status" value="1"/>
</dbReference>
<organism evidence="3 4">
    <name type="scientific">Basidiobolus meristosporus CBS 931.73</name>
    <dbReference type="NCBI Taxonomy" id="1314790"/>
    <lineage>
        <taxon>Eukaryota</taxon>
        <taxon>Fungi</taxon>
        <taxon>Fungi incertae sedis</taxon>
        <taxon>Zoopagomycota</taxon>
        <taxon>Entomophthoromycotina</taxon>
        <taxon>Basidiobolomycetes</taxon>
        <taxon>Basidiobolales</taxon>
        <taxon>Basidiobolaceae</taxon>
        <taxon>Basidiobolus</taxon>
    </lineage>
</organism>
<dbReference type="PRINTS" id="PR00114">
    <property type="entry name" value="STPHPHTASE"/>
</dbReference>
<feature type="non-terminal residue" evidence="3">
    <location>
        <position position="1"/>
    </location>
</feature>
<dbReference type="OrthoDB" id="1930084at2759"/>
<dbReference type="PANTHER" id="PTHR46422">
    <property type="entry name" value="SERINE/THREONINE-PROTEIN PHOSPHATASE BSL3"/>
    <property type="match status" value="1"/>
</dbReference>
<dbReference type="InParanoid" id="A0A1Y1YJ48"/>
<gene>
    <name evidence="3" type="ORF">K493DRAFT_139932</name>
</gene>
<evidence type="ECO:0000313" key="3">
    <source>
        <dbReference type="EMBL" id="ORX97883.1"/>
    </source>
</evidence>
<dbReference type="PANTHER" id="PTHR46422:SF7">
    <property type="entry name" value="SERINE_THREONINE-PROTEIN PHOSPHATASE BSL2-RELATED"/>
    <property type="match status" value="1"/>
</dbReference>
<name>A0A1Y1YJ48_9FUNG</name>
<comment type="caution">
    <text evidence="3">The sequence shown here is derived from an EMBL/GenBank/DDBJ whole genome shotgun (WGS) entry which is preliminary data.</text>
</comment>
<dbReference type="EC" id="3.1.3.16" evidence="1"/>
<evidence type="ECO:0000313" key="4">
    <source>
        <dbReference type="Proteomes" id="UP000193498"/>
    </source>
</evidence>
<protein>
    <recommendedName>
        <fullName evidence="1">Serine/threonine-protein phosphatase</fullName>
        <ecNumber evidence="1">3.1.3.16</ecNumber>
    </recommendedName>
</protein>
<sequence>LSVEEVKLICDFLEKAFLEEDMCVRLSAPCKVFGDVHGQLNDLLEFFKTYGSPNPYTGDVVDVSYVFLGDFVDRGQHSVDVIMLLFALKIKFPTRVFLIRGNHEDRFINQTYGFYAEMSERFPSTAAVPLWEKINDVFDCLPIAALISDRILCVHGGTGQVKSLEEIESLKRPLRFSQNDETSLAAFHNILWSDPTDGPSEVGFHPNPARGAGIVKFGPDIVKQFINRNNLDLIIRAHQACSAGYEFFAGGHLITVFSATNYCGKHGNNGAMLYISSELQIRPKIVRP</sequence>
<comment type="similarity">
    <text evidence="1">Belongs to the PPP phosphatase family.</text>
</comment>
<reference evidence="3 4" key="1">
    <citation type="submission" date="2016-07" db="EMBL/GenBank/DDBJ databases">
        <title>Pervasive Adenine N6-methylation of Active Genes in Fungi.</title>
        <authorList>
            <consortium name="DOE Joint Genome Institute"/>
            <person name="Mondo S.J."/>
            <person name="Dannebaum R.O."/>
            <person name="Kuo R.C."/>
            <person name="Labutti K."/>
            <person name="Haridas S."/>
            <person name="Kuo A."/>
            <person name="Salamov A."/>
            <person name="Ahrendt S.R."/>
            <person name="Lipzen A."/>
            <person name="Sullivan W."/>
            <person name="Andreopoulos W.B."/>
            <person name="Clum A."/>
            <person name="Lindquist E."/>
            <person name="Daum C."/>
            <person name="Ramamoorthy G.K."/>
            <person name="Gryganskyi A."/>
            <person name="Culley D."/>
            <person name="Magnuson J.K."/>
            <person name="James T.Y."/>
            <person name="O'Malley M.A."/>
            <person name="Stajich J.E."/>
            <person name="Spatafora J.W."/>
            <person name="Visel A."/>
            <person name="Grigoriev I.V."/>
        </authorList>
    </citation>
    <scope>NUCLEOTIDE SEQUENCE [LARGE SCALE GENOMIC DNA]</scope>
    <source>
        <strain evidence="3 4">CBS 931.73</strain>
    </source>
</reference>
<comment type="catalytic activity">
    <reaction evidence="1">
        <text>O-phospho-L-threonyl-[protein] + H2O = L-threonyl-[protein] + phosphate</text>
        <dbReference type="Rhea" id="RHEA:47004"/>
        <dbReference type="Rhea" id="RHEA-COMP:11060"/>
        <dbReference type="Rhea" id="RHEA-COMP:11605"/>
        <dbReference type="ChEBI" id="CHEBI:15377"/>
        <dbReference type="ChEBI" id="CHEBI:30013"/>
        <dbReference type="ChEBI" id="CHEBI:43474"/>
        <dbReference type="ChEBI" id="CHEBI:61977"/>
        <dbReference type="EC" id="3.1.3.16"/>
    </reaction>
</comment>
<accession>A0A1Y1YJ48</accession>
<dbReference type="InterPro" id="IPR006186">
    <property type="entry name" value="Ser/Thr-sp_prot-phosphatase"/>
</dbReference>
<feature type="non-terminal residue" evidence="3">
    <location>
        <position position="288"/>
    </location>
</feature>
<dbReference type="PROSITE" id="PS00125">
    <property type="entry name" value="SER_THR_PHOSPHATASE"/>
    <property type="match status" value="1"/>
</dbReference>
<evidence type="ECO:0000256" key="1">
    <source>
        <dbReference type="RuleBase" id="RU004273"/>
    </source>
</evidence>